<sequence length="240" mass="27795">MLNAILQGKSGRVVKDGVSQSWRTVFQHYEDMLTAAFWTRINYLSSDAMDRFLDSLLEIKRDDWGAFESMSFWPKYDFPQVIPNNIKLELGGEARYAEPDVVMNFEHAALIVEVKHPGGGWQTKDQWCRELCTYVQDDGAKSQVHFMALGNVPLAAGQWFSELAEEYSSVYFYSKEWDDVRQQLQHAEWDTPQDKRIVSDCLNALSLYGIREPLLPWKDFYPFIAQHPLSTDFSFIKAQS</sequence>
<dbReference type="Proteomes" id="UP001288620">
    <property type="component" value="Unassembled WGS sequence"/>
</dbReference>
<protein>
    <submittedName>
        <fullName evidence="1">Uncharacterized protein</fullName>
    </submittedName>
</protein>
<name>A0ABU5LIT4_9GAMM</name>
<dbReference type="RefSeq" id="WP_322543414.1">
    <property type="nucleotide sequence ID" value="NZ_JAOBTT010000001.1"/>
</dbReference>
<evidence type="ECO:0000313" key="2">
    <source>
        <dbReference type="Proteomes" id="UP001288620"/>
    </source>
</evidence>
<keyword evidence="2" id="KW-1185">Reference proteome</keyword>
<reference evidence="2" key="1">
    <citation type="submission" date="2023-07" db="EMBL/GenBank/DDBJ databases">
        <title>Structural and functional analysis of rice phyllospheric bacteria for their antimicrobial properties and defense elicitation against blast disease.</title>
        <authorList>
            <person name="Sahu K.P."/>
            <person name="Asharani P."/>
            <person name="Kumar M."/>
            <person name="Reddy B."/>
            <person name="Kumar A."/>
        </authorList>
    </citation>
    <scope>NUCLEOTIDE SEQUENCE [LARGE SCALE GENOMIC DNA]</scope>
    <source>
        <strain evidence="2">OsEp_Plm_30P10</strain>
    </source>
</reference>
<comment type="caution">
    <text evidence="1">The sequence shown here is derived from an EMBL/GenBank/DDBJ whole genome shotgun (WGS) entry which is preliminary data.</text>
</comment>
<dbReference type="EMBL" id="JAOBTT010000001">
    <property type="protein sequence ID" value="MDZ7279595.1"/>
    <property type="molecule type" value="Genomic_DNA"/>
</dbReference>
<proteinExistence type="predicted"/>
<evidence type="ECO:0000313" key="1">
    <source>
        <dbReference type="EMBL" id="MDZ7279595.1"/>
    </source>
</evidence>
<organism evidence="1 2">
    <name type="scientific">Pantoea eucrina</name>
    <dbReference type="NCBI Taxonomy" id="472693"/>
    <lineage>
        <taxon>Bacteria</taxon>
        <taxon>Pseudomonadati</taxon>
        <taxon>Pseudomonadota</taxon>
        <taxon>Gammaproteobacteria</taxon>
        <taxon>Enterobacterales</taxon>
        <taxon>Erwiniaceae</taxon>
        <taxon>Pantoea</taxon>
    </lineage>
</organism>
<accession>A0ABU5LIT4</accession>
<gene>
    <name evidence="1" type="ORF">N4G40_15145</name>
</gene>